<evidence type="ECO:0008006" key="5">
    <source>
        <dbReference type="Google" id="ProtNLM"/>
    </source>
</evidence>
<protein>
    <recommendedName>
        <fullName evidence="5">ASCH domain-containing protein</fullName>
    </recommendedName>
</protein>
<dbReference type="AlphaFoldDB" id="A0A272EYJ1"/>
<organism evidence="2 3">
    <name type="scientific">Candidatus Dactylopiibacterium carminicum</name>
    <dbReference type="NCBI Taxonomy" id="857335"/>
    <lineage>
        <taxon>Bacteria</taxon>
        <taxon>Pseudomonadati</taxon>
        <taxon>Pseudomonadota</taxon>
        <taxon>Betaproteobacteria</taxon>
        <taxon>Rhodocyclales</taxon>
        <taxon>Rhodocyclaceae</taxon>
        <taxon>Candidatus Dactylopiibacterium</taxon>
    </lineage>
</organism>
<proteinExistence type="predicted"/>
<dbReference type="Proteomes" id="UP000216107">
    <property type="component" value="Unassembled WGS sequence"/>
</dbReference>
<evidence type="ECO:0000313" key="4">
    <source>
        <dbReference type="Proteomes" id="UP000623509"/>
    </source>
</evidence>
<name>A0A272EYJ1_9RHOO</name>
<gene>
    <name evidence="1" type="ORF">BGI27_01615</name>
    <name evidence="2" type="ORF">CGU29_01550</name>
</gene>
<dbReference type="EMBL" id="NMRN01000002">
    <property type="protein sequence ID" value="PAS95155.1"/>
    <property type="molecule type" value="Genomic_DNA"/>
</dbReference>
<reference evidence="1 4" key="1">
    <citation type="submission" date="2016-08" db="EMBL/GenBank/DDBJ databases">
        <title>Candidatus Dactylopiibacterium carminicum genome sequence.</title>
        <authorList>
            <person name="Ramirez-Puebla S.T."/>
            <person name="Ormeno-Orrillo E."/>
            <person name="Vera-Ponce De Leon A."/>
            <person name="Luis L."/>
            <person name="Sanchez-Flores A."/>
            <person name="Monica R."/>
            <person name="Martinez-Romero E."/>
        </authorList>
    </citation>
    <scope>NUCLEOTIDE SEQUENCE [LARGE SCALE GENOMIC DNA]</scope>
    <source>
        <strain evidence="1">END1</strain>
    </source>
</reference>
<accession>A0A272EYJ1</accession>
<evidence type="ECO:0000313" key="2">
    <source>
        <dbReference type="EMBL" id="PAS95155.1"/>
    </source>
</evidence>
<keyword evidence="4" id="KW-1185">Reference proteome</keyword>
<dbReference type="Proteomes" id="UP000623509">
    <property type="component" value="Unassembled WGS sequence"/>
</dbReference>
<evidence type="ECO:0000313" key="1">
    <source>
        <dbReference type="EMBL" id="KAF7600608.1"/>
    </source>
</evidence>
<reference evidence="2 3" key="2">
    <citation type="submission" date="2017-07" db="EMBL/GenBank/DDBJ databases">
        <title>Candidatus Dactylopiibacterium carminicum, a nitrogen-fixing symbiont of the cochineal insect Dactylopius coccus and Dactylopius opuntiae (Hemiptera: Coccoidea: Dactylopiidae).</title>
        <authorList>
            <person name="Vera A."/>
        </authorList>
    </citation>
    <scope>NUCLEOTIDE SEQUENCE [LARGE SCALE GENOMIC DNA]</scope>
    <source>
        <strain evidence="2 3">NFDCM</strain>
    </source>
</reference>
<evidence type="ECO:0000313" key="3">
    <source>
        <dbReference type="Proteomes" id="UP000216107"/>
    </source>
</evidence>
<comment type="caution">
    <text evidence="2">The sequence shown here is derived from an EMBL/GenBank/DDBJ whole genome shotgun (WGS) entry which is preliminary data.</text>
</comment>
<sequence>MPSLSFKKQFAPAVRAGLAVRAAGREPFLGEAVKLQTIRFSPRRQYKAGDQLHMFTGMRQAGCERLGVAVCRSVQSIAINPSAGAVELQKAGVRMPLFEDEIEELARADGFADAKAFFAFFNAEAECSGVVWLAGQLIKW</sequence>
<dbReference type="EMBL" id="MDUX01000003">
    <property type="protein sequence ID" value="KAF7600608.1"/>
    <property type="molecule type" value="Genomic_DNA"/>
</dbReference>